<dbReference type="Pfam" id="PF12698">
    <property type="entry name" value="ABC2_membrane_3"/>
    <property type="match status" value="1"/>
</dbReference>
<accession>A0ABR7MUN1</accession>
<evidence type="ECO:0000313" key="8">
    <source>
        <dbReference type="EMBL" id="MBC8557443.1"/>
    </source>
</evidence>
<evidence type="ECO:0000256" key="5">
    <source>
        <dbReference type="ARBA" id="ARBA00023136"/>
    </source>
</evidence>
<keyword evidence="5 6" id="KW-0472">Membrane</keyword>
<feature type="transmembrane region" description="Helical" evidence="6">
    <location>
        <begin position="127"/>
        <end position="150"/>
    </location>
</feature>
<evidence type="ECO:0000313" key="9">
    <source>
        <dbReference type="Proteomes" id="UP000637513"/>
    </source>
</evidence>
<organism evidence="8 9">
    <name type="scientific">Jutongia hominis</name>
    <dbReference type="NCBI Taxonomy" id="2763664"/>
    <lineage>
        <taxon>Bacteria</taxon>
        <taxon>Bacillati</taxon>
        <taxon>Bacillota</taxon>
        <taxon>Clostridia</taxon>
        <taxon>Lachnospirales</taxon>
        <taxon>Lachnospiraceae</taxon>
        <taxon>Jutongia</taxon>
    </lineage>
</organism>
<proteinExistence type="predicted"/>
<evidence type="ECO:0000256" key="6">
    <source>
        <dbReference type="SAM" id="Phobius"/>
    </source>
</evidence>
<evidence type="ECO:0000256" key="2">
    <source>
        <dbReference type="ARBA" id="ARBA00022475"/>
    </source>
</evidence>
<feature type="domain" description="ABC-2 type transporter transmembrane" evidence="7">
    <location>
        <begin position="43"/>
        <end position="197"/>
    </location>
</feature>
<feature type="transmembrane region" description="Helical" evidence="6">
    <location>
        <begin position="48"/>
        <end position="69"/>
    </location>
</feature>
<sequence>MLAIYKKELRQYFSSMIGFVFLAFFLVIIGIYTWAYNLSGGIGNFEETLGSISFLFVILIPILTMRIVAEENHQKTNQLLYTAPVSITKIILGKFFAVVSLFGIGILVICLYPLILNMYGTDVRLSLAYSSIIGFFLLGTACIAIGMFISSLTESQVIAAVGSFITLLLMYLLSNLTSLIPTDALTQCGLTAIIWLAIAAITYSLMHNPTVSVLLGVIGEAVIWILYFVKSSLYESLLNNILNVLAISTKFDDFSLGILNYDTIVYYLSFAFVFVFLTIQTIKKKRFS</sequence>
<dbReference type="PANTHER" id="PTHR30294">
    <property type="entry name" value="MEMBRANE COMPONENT OF ABC TRANSPORTER YHHJ-RELATED"/>
    <property type="match status" value="1"/>
</dbReference>
<dbReference type="RefSeq" id="WP_249304600.1">
    <property type="nucleotide sequence ID" value="NZ_JACRSW010000027.1"/>
</dbReference>
<dbReference type="InterPro" id="IPR013525">
    <property type="entry name" value="ABC2_TM"/>
</dbReference>
<comment type="subcellular location">
    <subcellularLocation>
        <location evidence="1">Cell membrane</location>
        <topology evidence="1">Multi-pass membrane protein</topology>
    </subcellularLocation>
</comment>
<feature type="transmembrane region" description="Helical" evidence="6">
    <location>
        <begin position="264"/>
        <end position="282"/>
    </location>
</feature>
<evidence type="ECO:0000256" key="4">
    <source>
        <dbReference type="ARBA" id="ARBA00022989"/>
    </source>
</evidence>
<evidence type="ECO:0000256" key="3">
    <source>
        <dbReference type="ARBA" id="ARBA00022692"/>
    </source>
</evidence>
<keyword evidence="9" id="KW-1185">Reference proteome</keyword>
<keyword evidence="4 6" id="KW-1133">Transmembrane helix</keyword>
<feature type="transmembrane region" description="Helical" evidence="6">
    <location>
        <begin position="210"/>
        <end position="229"/>
    </location>
</feature>
<reference evidence="8 9" key="1">
    <citation type="submission" date="2020-08" db="EMBL/GenBank/DDBJ databases">
        <title>Genome public.</title>
        <authorList>
            <person name="Liu C."/>
            <person name="Sun Q."/>
        </authorList>
    </citation>
    <scope>NUCLEOTIDE SEQUENCE [LARGE SCALE GENOMIC DNA]</scope>
    <source>
        <strain evidence="8 9">BX3</strain>
    </source>
</reference>
<evidence type="ECO:0000256" key="1">
    <source>
        <dbReference type="ARBA" id="ARBA00004651"/>
    </source>
</evidence>
<name>A0ABR7MUN1_9FIRM</name>
<dbReference type="PANTHER" id="PTHR30294:SF29">
    <property type="entry name" value="MULTIDRUG ABC TRANSPORTER PERMEASE YBHS-RELATED"/>
    <property type="match status" value="1"/>
</dbReference>
<comment type="caution">
    <text evidence="8">The sequence shown here is derived from an EMBL/GenBank/DDBJ whole genome shotgun (WGS) entry which is preliminary data.</text>
</comment>
<feature type="transmembrane region" description="Helical" evidence="6">
    <location>
        <begin position="90"/>
        <end position="115"/>
    </location>
</feature>
<feature type="transmembrane region" description="Helical" evidence="6">
    <location>
        <begin position="157"/>
        <end position="178"/>
    </location>
</feature>
<evidence type="ECO:0000259" key="7">
    <source>
        <dbReference type="Pfam" id="PF12698"/>
    </source>
</evidence>
<protein>
    <submittedName>
        <fullName evidence="8">ABC transporter permease</fullName>
    </submittedName>
</protein>
<gene>
    <name evidence="8" type="ORF">H8700_06960</name>
</gene>
<keyword evidence="2" id="KW-1003">Cell membrane</keyword>
<dbReference type="InterPro" id="IPR051449">
    <property type="entry name" value="ABC-2_transporter_component"/>
</dbReference>
<keyword evidence="3 6" id="KW-0812">Transmembrane</keyword>
<dbReference type="EMBL" id="JACRSW010000027">
    <property type="protein sequence ID" value="MBC8557443.1"/>
    <property type="molecule type" value="Genomic_DNA"/>
</dbReference>
<feature type="transmembrane region" description="Helical" evidence="6">
    <location>
        <begin position="184"/>
        <end position="203"/>
    </location>
</feature>
<feature type="transmembrane region" description="Helical" evidence="6">
    <location>
        <begin position="12"/>
        <end position="36"/>
    </location>
</feature>
<dbReference type="Proteomes" id="UP000637513">
    <property type="component" value="Unassembled WGS sequence"/>
</dbReference>